<dbReference type="Proteomes" id="UP000727456">
    <property type="component" value="Unassembled WGS sequence"/>
</dbReference>
<evidence type="ECO:0000313" key="3">
    <source>
        <dbReference type="Proteomes" id="UP000727456"/>
    </source>
</evidence>
<dbReference type="EC" id="3.1.1.45" evidence="2"/>
<evidence type="ECO:0000259" key="1">
    <source>
        <dbReference type="Pfam" id="PF01738"/>
    </source>
</evidence>
<evidence type="ECO:0000313" key="2">
    <source>
        <dbReference type="EMBL" id="NIJ08862.1"/>
    </source>
</evidence>
<dbReference type="Gene3D" id="3.40.50.1820">
    <property type="entry name" value="alpha/beta hydrolase"/>
    <property type="match status" value="1"/>
</dbReference>
<dbReference type="InterPro" id="IPR051049">
    <property type="entry name" value="Dienelactone_hydrolase-like"/>
</dbReference>
<gene>
    <name evidence="2" type="ORF">FHS31_002486</name>
</gene>
<dbReference type="InterPro" id="IPR002925">
    <property type="entry name" value="Dienelactn_hydro"/>
</dbReference>
<reference evidence="2 3" key="1">
    <citation type="submission" date="2020-03" db="EMBL/GenBank/DDBJ databases">
        <title>Genomic Encyclopedia of Type Strains, Phase III (KMG-III): the genomes of soil and plant-associated and newly described type strains.</title>
        <authorList>
            <person name="Whitman W."/>
        </authorList>
    </citation>
    <scope>NUCLEOTIDE SEQUENCE [LARGE SCALE GENOMIC DNA]</scope>
    <source>
        <strain evidence="2 3">CECT 8804</strain>
    </source>
</reference>
<protein>
    <submittedName>
        <fullName evidence="2">Carboxymethylenebutenolidase</fullName>
        <ecNumber evidence="2">3.1.1.45</ecNumber>
    </submittedName>
</protein>
<keyword evidence="3" id="KW-1185">Reference proteome</keyword>
<dbReference type="EMBL" id="JAAOZC010000006">
    <property type="protein sequence ID" value="NIJ08862.1"/>
    <property type="molecule type" value="Genomic_DNA"/>
</dbReference>
<dbReference type="Pfam" id="PF01738">
    <property type="entry name" value="DLH"/>
    <property type="match status" value="1"/>
</dbReference>
<proteinExistence type="predicted"/>
<name>A0ABX0TWR7_9SPHN</name>
<sequence>MVDREQLRDVTTADGVMPVYVAYPKTAPAPLIVMYMDVNGIRDELRRFAARLAGHGFVVALPDLYYRFGTGIAFDHRTAVHERPQAEIDHLRTLMTALKDEMVMRDTLALVAAFEDDPRVAPGRAGSIGYCMGGRFVVRTLTELPDYFAAGAAHFPTSLVTDAEDAPYRSLSRASGPLYMCFGSEDFMMPAERIDTLRRAIAEADIDCTLVVHPGAPHSYAFAERPSSYDAAAAEEDWAQSIALFQKVLAVR</sequence>
<dbReference type="InterPro" id="IPR029058">
    <property type="entry name" value="AB_hydrolase_fold"/>
</dbReference>
<feature type="domain" description="Dienelactone hydrolase" evidence="1">
    <location>
        <begin position="18"/>
        <end position="248"/>
    </location>
</feature>
<dbReference type="RefSeq" id="WP_167073924.1">
    <property type="nucleotide sequence ID" value="NZ_JAAOZC010000006.1"/>
</dbReference>
<dbReference type="PANTHER" id="PTHR46623">
    <property type="entry name" value="CARBOXYMETHYLENEBUTENOLIDASE-RELATED"/>
    <property type="match status" value="1"/>
</dbReference>
<accession>A0ABX0TWR7</accession>
<comment type="caution">
    <text evidence="2">The sequence shown here is derived from an EMBL/GenBank/DDBJ whole genome shotgun (WGS) entry which is preliminary data.</text>
</comment>
<keyword evidence="2" id="KW-0378">Hydrolase</keyword>
<dbReference type="SUPFAM" id="SSF53474">
    <property type="entry name" value="alpha/beta-Hydrolases"/>
    <property type="match status" value="1"/>
</dbReference>
<dbReference type="GO" id="GO:0008806">
    <property type="term" value="F:carboxymethylenebutenolidase activity"/>
    <property type="evidence" value="ECO:0007669"/>
    <property type="project" value="UniProtKB-EC"/>
</dbReference>
<dbReference type="PANTHER" id="PTHR46623:SF10">
    <property type="entry name" value="CARBOXYMETHYLENEBUTENOLIDASE HOMOLOG"/>
    <property type="match status" value="1"/>
</dbReference>
<organism evidence="2 3">
    <name type="scientific">Sphingomonas vulcanisoli</name>
    <dbReference type="NCBI Taxonomy" id="1658060"/>
    <lineage>
        <taxon>Bacteria</taxon>
        <taxon>Pseudomonadati</taxon>
        <taxon>Pseudomonadota</taxon>
        <taxon>Alphaproteobacteria</taxon>
        <taxon>Sphingomonadales</taxon>
        <taxon>Sphingomonadaceae</taxon>
        <taxon>Sphingomonas</taxon>
    </lineage>
</organism>